<proteinExistence type="predicted"/>
<name>A0A327L4G8_9BRAD</name>
<dbReference type="EMBL" id="NPEX01000006">
    <property type="protein sequence ID" value="RAI45839.1"/>
    <property type="molecule type" value="Genomic_DNA"/>
</dbReference>
<dbReference type="InterPro" id="IPR008318">
    <property type="entry name" value="UCP030820"/>
</dbReference>
<gene>
    <name evidence="2" type="ORF">CH341_01675</name>
</gene>
<dbReference type="Proteomes" id="UP000249130">
    <property type="component" value="Unassembled WGS sequence"/>
</dbReference>
<dbReference type="RefSeq" id="WP_111417302.1">
    <property type="nucleotide sequence ID" value="NZ_NPEX01000006.1"/>
</dbReference>
<dbReference type="Pfam" id="PF06073">
    <property type="entry name" value="DUF934"/>
    <property type="match status" value="1"/>
</dbReference>
<feature type="region of interest" description="Disordered" evidence="1">
    <location>
        <begin position="150"/>
        <end position="172"/>
    </location>
</feature>
<protein>
    <submittedName>
        <fullName evidence="2">Oxidoreductase</fullName>
    </submittedName>
</protein>
<reference evidence="2 3" key="1">
    <citation type="submission" date="2017-07" db="EMBL/GenBank/DDBJ databases">
        <title>Draft Genome Sequences of Select Purple Nonsulfur Bacteria.</title>
        <authorList>
            <person name="Lasarre B."/>
            <person name="Mckinlay J.B."/>
        </authorList>
    </citation>
    <scope>NUCLEOTIDE SEQUENCE [LARGE SCALE GENOMIC DNA]</scope>
    <source>
        <strain evidence="2 3">DSM 5909</strain>
    </source>
</reference>
<evidence type="ECO:0000256" key="1">
    <source>
        <dbReference type="SAM" id="MobiDB-lite"/>
    </source>
</evidence>
<dbReference type="OrthoDB" id="9800421at2"/>
<dbReference type="PIRSF" id="PIRSF030820">
    <property type="entry name" value="UCP030820"/>
    <property type="match status" value="1"/>
</dbReference>
<comment type="caution">
    <text evidence="2">The sequence shown here is derived from an EMBL/GenBank/DDBJ whole genome shotgun (WGS) entry which is preliminary data.</text>
</comment>
<keyword evidence="3" id="KW-1185">Reference proteome</keyword>
<evidence type="ECO:0000313" key="2">
    <source>
        <dbReference type="EMBL" id="RAI45839.1"/>
    </source>
</evidence>
<organism evidence="2 3">
    <name type="scientific">Rhodoplanes roseus</name>
    <dbReference type="NCBI Taxonomy" id="29409"/>
    <lineage>
        <taxon>Bacteria</taxon>
        <taxon>Pseudomonadati</taxon>
        <taxon>Pseudomonadota</taxon>
        <taxon>Alphaproteobacteria</taxon>
        <taxon>Hyphomicrobiales</taxon>
        <taxon>Nitrobacteraceae</taxon>
        <taxon>Rhodoplanes</taxon>
    </lineage>
</organism>
<evidence type="ECO:0000313" key="3">
    <source>
        <dbReference type="Proteomes" id="UP000249130"/>
    </source>
</evidence>
<sequence length="172" mass="18838">MPLFRNGRFEDDDWQIPAGDAPLPASGKVAVPKARFLAEREALRGRNAPVGVLLTAGDTLDDIVPDLPRLGLVVISFPKYADGRPYSLARLLRDRHGYVGELRASGDVLRDQVALMLRAGFDALDVTHAGTVAALREKRIVAVRHHYQPASAEASETRPDPRPWRRVSAALS</sequence>
<accession>A0A327L4G8</accession>
<dbReference type="AlphaFoldDB" id="A0A327L4G8"/>